<evidence type="ECO:0000313" key="1">
    <source>
        <dbReference type="EMBL" id="KAJ8039032.1"/>
    </source>
</evidence>
<comment type="caution">
    <text evidence="1">The sequence shown here is derived from an EMBL/GenBank/DDBJ whole genome shotgun (WGS) entry which is preliminary data.</text>
</comment>
<dbReference type="AlphaFoldDB" id="A0A9Q1C5J3"/>
<protein>
    <submittedName>
        <fullName evidence="1">Uncharacterized protein</fullName>
    </submittedName>
</protein>
<proteinExistence type="predicted"/>
<sequence>MNKHLRLAQVLHQRFVSLWKFFIDLPPSSFRDTRGGARDKQHLQDILAKVPYEDLDTRDNARDKQRLQDILAKVPYEDLDARGGTMNKQRLQDILG</sequence>
<keyword evidence="2" id="KW-1185">Reference proteome</keyword>
<organism evidence="1 2">
    <name type="scientific">Holothuria leucospilota</name>
    <name type="common">Black long sea cucumber</name>
    <name type="synonym">Mertensiothuria leucospilota</name>
    <dbReference type="NCBI Taxonomy" id="206669"/>
    <lineage>
        <taxon>Eukaryota</taxon>
        <taxon>Metazoa</taxon>
        <taxon>Echinodermata</taxon>
        <taxon>Eleutherozoa</taxon>
        <taxon>Echinozoa</taxon>
        <taxon>Holothuroidea</taxon>
        <taxon>Aspidochirotacea</taxon>
        <taxon>Aspidochirotida</taxon>
        <taxon>Holothuriidae</taxon>
        <taxon>Holothuria</taxon>
    </lineage>
</organism>
<gene>
    <name evidence="1" type="ORF">HOLleu_16618</name>
</gene>
<accession>A0A9Q1C5J3</accession>
<dbReference type="EMBL" id="JAIZAY010000007">
    <property type="protein sequence ID" value="KAJ8039032.1"/>
    <property type="molecule type" value="Genomic_DNA"/>
</dbReference>
<dbReference type="Proteomes" id="UP001152320">
    <property type="component" value="Chromosome 7"/>
</dbReference>
<reference evidence="1" key="1">
    <citation type="submission" date="2021-10" db="EMBL/GenBank/DDBJ databases">
        <title>Tropical sea cucumber genome reveals ecological adaptation and Cuvierian tubules defense mechanism.</title>
        <authorList>
            <person name="Chen T."/>
        </authorList>
    </citation>
    <scope>NUCLEOTIDE SEQUENCE</scope>
    <source>
        <strain evidence="1">Nanhai2018</strain>
        <tissue evidence="1">Muscle</tissue>
    </source>
</reference>
<name>A0A9Q1C5J3_HOLLE</name>
<evidence type="ECO:0000313" key="2">
    <source>
        <dbReference type="Proteomes" id="UP001152320"/>
    </source>
</evidence>